<dbReference type="GO" id="GO:0005524">
    <property type="term" value="F:ATP binding"/>
    <property type="evidence" value="ECO:0007669"/>
    <property type="project" value="UniProtKB-UniRule"/>
</dbReference>
<feature type="binding site" evidence="12">
    <location>
        <position position="183"/>
    </location>
    <ligand>
        <name>UDP-N-acetyl-alpha-D-muramoyl-L-alanyl-D-glutamate</name>
        <dbReference type="ChEBI" id="CHEBI:83900"/>
    </ligand>
</feature>
<dbReference type="Gene3D" id="3.40.1190.10">
    <property type="entry name" value="Mur-like, catalytic domain"/>
    <property type="match status" value="1"/>
</dbReference>
<evidence type="ECO:0000256" key="9">
    <source>
        <dbReference type="ARBA" id="ARBA00022984"/>
    </source>
</evidence>
<dbReference type="RefSeq" id="WP_097159247.1">
    <property type="nucleotide sequence ID" value="NZ_JBEPMQ010000005.1"/>
</dbReference>
<comment type="cofactor">
    <cofactor evidence="12">
        <name>Mg(2+)</name>
        <dbReference type="ChEBI" id="CHEBI:18420"/>
    </cofactor>
</comment>
<dbReference type="GO" id="GO:0005737">
    <property type="term" value="C:cytoplasm"/>
    <property type="evidence" value="ECO:0007669"/>
    <property type="project" value="UniProtKB-SubCell"/>
</dbReference>
<feature type="binding site" evidence="12">
    <location>
        <begin position="153"/>
        <end position="154"/>
    </location>
    <ligand>
        <name>UDP-N-acetyl-alpha-D-muramoyl-L-alanyl-D-glutamate</name>
        <dbReference type="ChEBI" id="CHEBI:83900"/>
    </ligand>
</feature>
<dbReference type="AlphaFoldDB" id="A0A285CZJ2"/>
<keyword evidence="3 12" id="KW-0963">Cytoplasm</keyword>
<evidence type="ECO:0000256" key="12">
    <source>
        <dbReference type="HAMAP-Rule" id="MF_00208"/>
    </source>
</evidence>
<dbReference type="InterPro" id="IPR018109">
    <property type="entry name" value="Folylpolyglutamate_synth_CS"/>
</dbReference>
<dbReference type="GO" id="GO:0000287">
    <property type="term" value="F:magnesium ion binding"/>
    <property type="evidence" value="ECO:0007669"/>
    <property type="project" value="UniProtKB-UniRule"/>
</dbReference>
<comment type="pathway">
    <text evidence="1 12 13">Cell wall biogenesis; peptidoglycan biosynthesis.</text>
</comment>
<feature type="binding site" evidence="12">
    <location>
        <position position="185"/>
    </location>
    <ligand>
        <name>UDP-N-acetyl-alpha-D-muramoyl-L-alanyl-D-glutamate</name>
        <dbReference type="ChEBI" id="CHEBI:83900"/>
    </ligand>
</feature>
<keyword evidence="9 12" id="KW-0573">Peptidoglycan synthesis</keyword>
<keyword evidence="12" id="KW-0460">Magnesium</keyword>
<dbReference type="GO" id="GO:0009252">
    <property type="term" value="P:peptidoglycan biosynthetic process"/>
    <property type="evidence" value="ECO:0007669"/>
    <property type="project" value="UniProtKB-UniRule"/>
</dbReference>
<keyword evidence="18" id="KW-1185">Reference proteome</keyword>
<name>A0A285CZJ2_9BACI</name>
<comment type="subcellular location">
    <subcellularLocation>
        <location evidence="12 13">Cytoplasm</location>
    </subcellularLocation>
</comment>
<dbReference type="InterPro" id="IPR013221">
    <property type="entry name" value="Mur_ligase_cen"/>
</dbReference>
<evidence type="ECO:0000256" key="7">
    <source>
        <dbReference type="ARBA" id="ARBA00022840"/>
    </source>
</evidence>
<comment type="function">
    <text evidence="12">Catalyzes the addition of an amino acid to the nucleotide precursor UDP-N-acetylmuramoyl-L-alanyl-D-glutamate (UMAG) in the biosynthesis of bacterial cell-wall peptidoglycan.</text>
</comment>
<dbReference type="PROSITE" id="PS01011">
    <property type="entry name" value="FOLYLPOLYGLU_SYNT_1"/>
    <property type="match status" value="1"/>
</dbReference>
<dbReference type="OrthoDB" id="9800958at2"/>
<dbReference type="InterPro" id="IPR005761">
    <property type="entry name" value="UDP-N-AcMur-Glu-dNH2Pim_ligase"/>
</dbReference>
<evidence type="ECO:0000313" key="17">
    <source>
        <dbReference type="EMBL" id="SNX72488.1"/>
    </source>
</evidence>
<evidence type="ECO:0000256" key="10">
    <source>
        <dbReference type="ARBA" id="ARBA00023306"/>
    </source>
</evidence>
<feature type="domain" description="Mur ligase N-terminal catalytic" evidence="14">
    <location>
        <begin position="24"/>
        <end position="97"/>
    </location>
</feature>
<dbReference type="InterPro" id="IPR004101">
    <property type="entry name" value="Mur_ligase_C"/>
</dbReference>
<dbReference type="EMBL" id="OAOP01000006">
    <property type="protein sequence ID" value="SNX72488.1"/>
    <property type="molecule type" value="Genomic_DNA"/>
</dbReference>
<dbReference type="NCBIfam" id="NF001126">
    <property type="entry name" value="PRK00139.1-4"/>
    <property type="match status" value="1"/>
</dbReference>
<dbReference type="HAMAP" id="MF_00208">
    <property type="entry name" value="MurE"/>
    <property type="match status" value="1"/>
</dbReference>
<dbReference type="GO" id="GO:0071555">
    <property type="term" value="P:cell wall organization"/>
    <property type="evidence" value="ECO:0007669"/>
    <property type="project" value="UniProtKB-KW"/>
</dbReference>
<feature type="domain" description="Mur ligase C-terminal" evidence="15">
    <location>
        <begin position="330"/>
        <end position="458"/>
    </location>
</feature>
<dbReference type="PANTHER" id="PTHR23135:SF4">
    <property type="entry name" value="UDP-N-ACETYLMURAMOYL-L-ALANYL-D-GLUTAMATE--2,6-DIAMINOPIMELATE LIGASE MURE HOMOLOG, CHLOROPLASTIC"/>
    <property type="match status" value="1"/>
</dbReference>
<keyword evidence="5 12" id="KW-0132">Cell division</keyword>
<dbReference type="Gene3D" id="3.90.190.20">
    <property type="entry name" value="Mur ligase, C-terminal domain"/>
    <property type="match status" value="1"/>
</dbReference>
<dbReference type="Gene3D" id="3.40.1390.10">
    <property type="entry name" value="MurE/MurF, N-terminal domain"/>
    <property type="match status" value="1"/>
</dbReference>
<dbReference type="GO" id="GO:0051301">
    <property type="term" value="P:cell division"/>
    <property type="evidence" value="ECO:0007669"/>
    <property type="project" value="UniProtKB-KW"/>
</dbReference>
<dbReference type="GO" id="GO:0008360">
    <property type="term" value="P:regulation of cell shape"/>
    <property type="evidence" value="ECO:0007669"/>
    <property type="project" value="UniProtKB-KW"/>
</dbReference>
<dbReference type="Pfam" id="PF02875">
    <property type="entry name" value="Mur_ligase_C"/>
    <property type="match status" value="1"/>
</dbReference>
<evidence type="ECO:0000313" key="18">
    <source>
        <dbReference type="Proteomes" id="UP000219546"/>
    </source>
</evidence>
<dbReference type="Pfam" id="PF08245">
    <property type="entry name" value="Mur_ligase_M"/>
    <property type="match status" value="1"/>
</dbReference>
<dbReference type="InterPro" id="IPR035911">
    <property type="entry name" value="MurE/MurF_N"/>
</dbReference>
<comment type="similarity">
    <text evidence="2 12">Belongs to the MurCDEF family. MurE subfamily.</text>
</comment>
<feature type="binding site" evidence="12">
    <location>
        <position position="32"/>
    </location>
    <ligand>
        <name>UDP-N-acetyl-alpha-D-muramoyl-L-alanyl-D-glutamate</name>
        <dbReference type="ChEBI" id="CHEBI:83900"/>
    </ligand>
</feature>
<dbReference type="InterPro" id="IPR036615">
    <property type="entry name" value="Mur_ligase_C_dom_sf"/>
</dbReference>
<evidence type="ECO:0000259" key="15">
    <source>
        <dbReference type="Pfam" id="PF02875"/>
    </source>
</evidence>
<dbReference type="InterPro" id="IPR000713">
    <property type="entry name" value="Mur_ligase_N"/>
</dbReference>
<evidence type="ECO:0000256" key="13">
    <source>
        <dbReference type="RuleBase" id="RU004135"/>
    </source>
</evidence>
<evidence type="ECO:0000256" key="3">
    <source>
        <dbReference type="ARBA" id="ARBA00022490"/>
    </source>
</evidence>
<keyword evidence="6 12" id="KW-0547">Nucleotide-binding</keyword>
<protein>
    <recommendedName>
        <fullName evidence="12">UDP-N-acetylmuramyl-tripeptide synthetase</fullName>
        <ecNumber evidence="12">6.3.2.-</ecNumber>
    </recommendedName>
    <alternativeName>
        <fullName evidence="12">UDP-MurNAc-tripeptide synthetase</fullName>
    </alternativeName>
</protein>
<feature type="binding site" evidence="12">
    <location>
        <begin position="111"/>
        <end position="117"/>
    </location>
    <ligand>
        <name>ATP</name>
        <dbReference type="ChEBI" id="CHEBI:30616"/>
    </ligand>
</feature>
<dbReference type="UniPathway" id="UPA00219"/>
<gene>
    <name evidence="12" type="primary">murE</name>
    <name evidence="17" type="ORF">SAMN05877753_10682</name>
</gene>
<sequence length="489" mass="54644">MLLQNLIADSIADVIASPNIDDIKITGITDNSKDTKEGYLFVAVKGYSSDGHEYIEEAIRKGARAVIGEKPMVYLAVPYIQVSNSRRILGAVAKQFYKDPSSQKIMIGVTGTNGKTTISYMLRQILEENGVSCSVIGTIQYMINGETIESRNTTPGNVELNALLAKSEDQAVILEVSSHGLAQYRLEGIEFDYCIFTNLYHEHLDFHQTMEGYFHAKAMLFDKLKSTGLAIINGDNEWGERLIKNLHEKRVNTYVIGTASHSDLQITDFQSAPNPSISMYENGVRVNLAIPLPGHHNLYNAAIAYAVTRRMSIRKQEILPVLEHFSGVPGRFEIYRDEDGPTMVIDYAHTADAIFHALQTAKQCGAMRIFHIFGFRGGRDQTKRAEMVKVSSEMSDVSILTMDDLDSEASDEMVASLHTLHHDYAEKKDLVIPDRTIAIKTAIKMGKKDDWIVITGKGPESYKQPFALPTQSDKETVLYLQEKIQRAIQ</sequence>
<keyword evidence="8 12" id="KW-0133">Cell shape</keyword>
<organism evidence="17 18">
    <name type="scientific">Bacillus oleivorans</name>
    <dbReference type="NCBI Taxonomy" id="1448271"/>
    <lineage>
        <taxon>Bacteria</taxon>
        <taxon>Bacillati</taxon>
        <taxon>Bacillota</taxon>
        <taxon>Bacilli</taxon>
        <taxon>Bacillales</taxon>
        <taxon>Bacillaceae</taxon>
        <taxon>Bacillus</taxon>
    </lineage>
</organism>
<feature type="binding site" evidence="12">
    <location>
        <position position="177"/>
    </location>
    <ligand>
        <name>UDP-N-acetyl-alpha-D-muramoyl-L-alanyl-D-glutamate</name>
        <dbReference type="ChEBI" id="CHEBI:83900"/>
    </ligand>
</feature>
<feature type="binding site" evidence="12">
    <location>
        <position position="152"/>
    </location>
    <ligand>
        <name>UDP-N-acetyl-alpha-D-muramoyl-L-alanyl-D-glutamate</name>
        <dbReference type="ChEBI" id="CHEBI:83900"/>
    </ligand>
</feature>
<evidence type="ECO:0000256" key="6">
    <source>
        <dbReference type="ARBA" id="ARBA00022741"/>
    </source>
</evidence>
<dbReference type="Pfam" id="PF01225">
    <property type="entry name" value="Mur_ligase"/>
    <property type="match status" value="1"/>
</dbReference>
<dbReference type="SUPFAM" id="SSF53244">
    <property type="entry name" value="MurD-like peptide ligases, peptide-binding domain"/>
    <property type="match status" value="1"/>
</dbReference>
<comment type="PTM">
    <text evidence="12">Carboxylation is probably crucial for Mg(2+) binding and, consequently, for the gamma-phosphate positioning of ATP.</text>
</comment>
<evidence type="ECO:0000256" key="8">
    <source>
        <dbReference type="ARBA" id="ARBA00022960"/>
    </source>
</evidence>
<evidence type="ECO:0000256" key="1">
    <source>
        <dbReference type="ARBA" id="ARBA00004752"/>
    </source>
</evidence>
<evidence type="ECO:0000256" key="4">
    <source>
        <dbReference type="ARBA" id="ARBA00022598"/>
    </source>
</evidence>
<dbReference type="EC" id="6.3.2.-" evidence="12"/>
<keyword evidence="4 12" id="KW-0436">Ligase</keyword>
<keyword evidence="11 12" id="KW-0961">Cell wall biogenesis/degradation</keyword>
<dbReference type="GO" id="GO:0004326">
    <property type="term" value="F:tetrahydrofolylpolyglutamate synthase activity"/>
    <property type="evidence" value="ECO:0007669"/>
    <property type="project" value="InterPro"/>
</dbReference>
<dbReference type="Proteomes" id="UP000219546">
    <property type="component" value="Unassembled WGS sequence"/>
</dbReference>
<accession>A0A285CZJ2</accession>
<evidence type="ECO:0000256" key="11">
    <source>
        <dbReference type="ARBA" id="ARBA00023316"/>
    </source>
</evidence>
<dbReference type="InterPro" id="IPR036565">
    <property type="entry name" value="Mur-like_cat_sf"/>
</dbReference>
<dbReference type="SUPFAM" id="SSF63418">
    <property type="entry name" value="MurE/MurF N-terminal domain"/>
    <property type="match status" value="1"/>
</dbReference>
<proteinExistence type="inferred from homology"/>
<keyword evidence="7 12" id="KW-0067">ATP-binding</keyword>
<evidence type="ECO:0000256" key="5">
    <source>
        <dbReference type="ARBA" id="ARBA00022618"/>
    </source>
</evidence>
<dbReference type="PANTHER" id="PTHR23135">
    <property type="entry name" value="MUR LIGASE FAMILY MEMBER"/>
    <property type="match status" value="1"/>
</dbReference>
<reference evidence="17 18" key="1">
    <citation type="submission" date="2017-08" db="EMBL/GenBank/DDBJ databases">
        <authorList>
            <person name="de Groot N.N."/>
        </authorList>
    </citation>
    <scope>NUCLEOTIDE SEQUENCE [LARGE SCALE GENOMIC DNA]</scope>
    <source>
        <strain evidence="17 18">JC228</strain>
    </source>
</reference>
<feature type="domain" description="Mur ligase central" evidence="16">
    <location>
        <begin position="109"/>
        <end position="307"/>
    </location>
</feature>
<feature type="modified residue" description="N6-carboxylysine" evidence="12">
    <location>
        <position position="217"/>
    </location>
</feature>
<dbReference type="SUPFAM" id="SSF53623">
    <property type="entry name" value="MurD-like peptide ligases, catalytic domain"/>
    <property type="match status" value="1"/>
</dbReference>
<comment type="caution">
    <text evidence="12">Lacks conserved residue(s) required for the propagation of feature annotation.</text>
</comment>
<evidence type="ECO:0000256" key="2">
    <source>
        <dbReference type="ARBA" id="ARBA00005898"/>
    </source>
</evidence>
<evidence type="ECO:0000259" key="14">
    <source>
        <dbReference type="Pfam" id="PF01225"/>
    </source>
</evidence>
<evidence type="ECO:0000259" key="16">
    <source>
        <dbReference type="Pfam" id="PF08245"/>
    </source>
</evidence>
<dbReference type="NCBIfam" id="TIGR01085">
    <property type="entry name" value="murE"/>
    <property type="match status" value="1"/>
</dbReference>
<keyword evidence="10 12" id="KW-0131">Cell cycle</keyword>